<comment type="similarity">
    <text evidence="1">Belongs to the peptidase M16 family.</text>
</comment>
<keyword evidence="2" id="KW-0645">Protease</keyword>
<evidence type="ECO:0000259" key="7">
    <source>
        <dbReference type="Pfam" id="PF05193"/>
    </source>
</evidence>
<dbReference type="InterPro" id="IPR011765">
    <property type="entry name" value="Pept_M16_N"/>
</dbReference>
<dbReference type="PANTHER" id="PTHR43690:SF17">
    <property type="entry name" value="PROTEIN YHJJ"/>
    <property type="match status" value="1"/>
</dbReference>
<dbReference type="Pfam" id="PF00675">
    <property type="entry name" value="Peptidase_M16"/>
    <property type="match status" value="1"/>
</dbReference>
<dbReference type="Proteomes" id="UP000430345">
    <property type="component" value="Unassembled WGS sequence"/>
</dbReference>
<keyword evidence="9" id="KW-1185">Reference proteome</keyword>
<proteinExistence type="inferred from homology"/>
<evidence type="ECO:0000313" key="9">
    <source>
        <dbReference type="Proteomes" id="UP000430345"/>
    </source>
</evidence>
<dbReference type="Pfam" id="PF05193">
    <property type="entry name" value="Peptidase_M16_C"/>
    <property type="match status" value="1"/>
</dbReference>
<dbReference type="AlphaFoldDB" id="A0A6I1MFN9"/>
<feature type="domain" description="Peptidase M16 C-terminal" evidence="7">
    <location>
        <begin position="162"/>
        <end position="333"/>
    </location>
</feature>
<dbReference type="Gene3D" id="3.30.830.10">
    <property type="entry name" value="Metalloenzyme, LuxS/M16 peptidase-like"/>
    <property type="match status" value="2"/>
</dbReference>
<organism evidence="8 9">
    <name type="scientific">Clostridium tarantellae</name>
    <dbReference type="NCBI Taxonomy" id="39493"/>
    <lineage>
        <taxon>Bacteria</taxon>
        <taxon>Bacillati</taxon>
        <taxon>Bacillota</taxon>
        <taxon>Clostridia</taxon>
        <taxon>Eubacteriales</taxon>
        <taxon>Clostridiaceae</taxon>
        <taxon>Clostridium</taxon>
    </lineage>
</organism>
<dbReference type="InterPro" id="IPR050626">
    <property type="entry name" value="Peptidase_M16"/>
</dbReference>
<gene>
    <name evidence="8" type="ORF">GBZ86_00910</name>
</gene>
<dbReference type="InterPro" id="IPR007863">
    <property type="entry name" value="Peptidase_M16_C"/>
</dbReference>
<evidence type="ECO:0000256" key="5">
    <source>
        <dbReference type="ARBA" id="ARBA00023049"/>
    </source>
</evidence>
<dbReference type="OrthoDB" id="9811314at2"/>
<dbReference type="GO" id="GO:0046872">
    <property type="term" value="F:metal ion binding"/>
    <property type="evidence" value="ECO:0007669"/>
    <property type="project" value="InterPro"/>
</dbReference>
<keyword evidence="5" id="KW-0482">Metalloprotease</keyword>
<evidence type="ECO:0000313" key="8">
    <source>
        <dbReference type="EMBL" id="MPQ42326.1"/>
    </source>
</evidence>
<evidence type="ECO:0000256" key="1">
    <source>
        <dbReference type="ARBA" id="ARBA00007261"/>
    </source>
</evidence>
<evidence type="ECO:0000259" key="6">
    <source>
        <dbReference type="Pfam" id="PF00675"/>
    </source>
</evidence>
<reference evidence="8 9" key="1">
    <citation type="submission" date="2019-10" db="EMBL/GenBank/DDBJ databases">
        <title>The Genome Sequence of Clostridium tarantellae Isolated from Fish Brain.</title>
        <authorList>
            <person name="Bano L."/>
            <person name="Kiel M."/>
            <person name="Sales G."/>
            <person name="Doxey A.C."/>
            <person name="Mansfield M.J."/>
            <person name="Schiavone M."/>
            <person name="Rossetto O."/>
            <person name="Pirazzini M."/>
            <person name="Dobrindt U."/>
            <person name="Montecucco C."/>
        </authorList>
    </citation>
    <scope>NUCLEOTIDE SEQUENCE [LARGE SCALE GENOMIC DNA]</scope>
    <source>
        <strain evidence="8 9">DSM 3997</strain>
    </source>
</reference>
<dbReference type="EMBL" id="WHJC01000004">
    <property type="protein sequence ID" value="MPQ42326.1"/>
    <property type="molecule type" value="Genomic_DNA"/>
</dbReference>
<evidence type="ECO:0000256" key="4">
    <source>
        <dbReference type="ARBA" id="ARBA00022833"/>
    </source>
</evidence>
<dbReference type="GO" id="GO:0006508">
    <property type="term" value="P:proteolysis"/>
    <property type="evidence" value="ECO:0007669"/>
    <property type="project" value="UniProtKB-KW"/>
</dbReference>
<dbReference type="SUPFAM" id="SSF63411">
    <property type="entry name" value="LuxS/MPP-like metallohydrolase"/>
    <property type="match status" value="2"/>
</dbReference>
<dbReference type="RefSeq" id="WP_152886862.1">
    <property type="nucleotide sequence ID" value="NZ_WHJC01000004.1"/>
</dbReference>
<feature type="domain" description="Peptidase M16 N-terminal" evidence="6">
    <location>
        <begin position="23"/>
        <end position="155"/>
    </location>
</feature>
<evidence type="ECO:0000256" key="2">
    <source>
        <dbReference type="ARBA" id="ARBA00022670"/>
    </source>
</evidence>
<dbReference type="InterPro" id="IPR011249">
    <property type="entry name" value="Metalloenz_LuxS/M16"/>
</dbReference>
<dbReference type="PANTHER" id="PTHR43690">
    <property type="entry name" value="NARDILYSIN"/>
    <property type="match status" value="1"/>
</dbReference>
<dbReference type="GO" id="GO:0008237">
    <property type="term" value="F:metallopeptidase activity"/>
    <property type="evidence" value="ECO:0007669"/>
    <property type="project" value="UniProtKB-KW"/>
</dbReference>
<comment type="caution">
    <text evidence="8">The sequence shown here is derived from an EMBL/GenBank/DDBJ whole genome shotgun (WGS) entry which is preliminary data.</text>
</comment>
<protein>
    <submittedName>
        <fullName evidence="8">Insulinase family protein</fullName>
    </submittedName>
</protein>
<keyword evidence="4" id="KW-0862">Zinc</keyword>
<evidence type="ECO:0000256" key="3">
    <source>
        <dbReference type="ARBA" id="ARBA00022801"/>
    </source>
</evidence>
<accession>A0A6I1MFN9</accession>
<sequence length="400" mass="46498">MKKYVLENGVRFLYKFREGKHTSFTIALEAGANSEEKNIGCAHALEHMLFKGSKNLTEQKINSKLDELFGFNNAMTNFPYVIYYGTTSNEDFKEGFNLYSDIVLKPTLNSNGFIEEMNVIKQESIEWKEDLEQYCEDLLLLNGFKKERLEQIIIGNVDELEKITLHHIKEFYKKFYIANNMVISITTSLDFDYVKQIVLNNFKDINRGVLNLVEIKRELNESKTFINDIQGIEGAKIAVAFDIQNLSLRELWILKIFNLWFGEGVSSLLFDEIRTKKGLAYEVYSEVKGEKGINLFKISLSTNKEDINESLNIINECIEKAKNLYLNEKDLKTLEKRFNLKTSLELERSIVVANRTAIYELMYNDGSYVFKEMDNRNCTIEEMREVVNKVLNNAIIQILK</sequence>
<name>A0A6I1MFN9_9CLOT</name>
<keyword evidence="3" id="KW-0378">Hydrolase</keyword>